<dbReference type="EMBL" id="GBRH01195564">
    <property type="protein sequence ID" value="JAE02332.1"/>
    <property type="molecule type" value="Transcribed_RNA"/>
</dbReference>
<protein>
    <submittedName>
        <fullName evidence="1">Uncharacterized protein</fullName>
    </submittedName>
</protein>
<sequence>MLKILELQGLMHSYCPRSVWQF</sequence>
<reference evidence="1" key="2">
    <citation type="journal article" date="2015" name="Data Brief">
        <title>Shoot transcriptome of the giant reed, Arundo donax.</title>
        <authorList>
            <person name="Barrero R.A."/>
            <person name="Guerrero F.D."/>
            <person name="Moolhuijzen P."/>
            <person name="Goolsby J.A."/>
            <person name="Tidwell J."/>
            <person name="Bellgard S.E."/>
            <person name="Bellgard M.I."/>
        </authorList>
    </citation>
    <scope>NUCLEOTIDE SEQUENCE</scope>
    <source>
        <tissue evidence="1">Shoot tissue taken approximately 20 cm above the soil surface</tissue>
    </source>
</reference>
<name>A0A0A9EQE9_ARUDO</name>
<reference evidence="1" key="1">
    <citation type="submission" date="2014-09" db="EMBL/GenBank/DDBJ databases">
        <authorList>
            <person name="Magalhaes I.L.F."/>
            <person name="Oliveira U."/>
            <person name="Santos F.R."/>
            <person name="Vidigal T.H.D.A."/>
            <person name="Brescovit A.D."/>
            <person name="Santos A.J."/>
        </authorList>
    </citation>
    <scope>NUCLEOTIDE SEQUENCE</scope>
    <source>
        <tissue evidence="1">Shoot tissue taken approximately 20 cm above the soil surface</tissue>
    </source>
</reference>
<accession>A0A0A9EQE9</accession>
<organism evidence="1">
    <name type="scientific">Arundo donax</name>
    <name type="common">Giant reed</name>
    <name type="synonym">Donax arundinaceus</name>
    <dbReference type="NCBI Taxonomy" id="35708"/>
    <lineage>
        <taxon>Eukaryota</taxon>
        <taxon>Viridiplantae</taxon>
        <taxon>Streptophyta</taxon>
        <taxon>Embryophyta</taxon>
        <taxon>Tracheophyta</taxon>
        <taxon>Spermatophyta</taxon>
        <taxon>Magnoliopsida</taxon>
        <taxon>Liliopsida</taxon>
        <taxon>Poales</taxon>
        <taxon>Poaceae</taxon>
        <taxon>PACMAD clade</taxon>
        <taxon>Arundinoideae</taxon>
        <taxon>Arundineae</taxon>
        <taxon>Arundo</taxon>
    </lineage>
</organism>
<proteinExistence type="predicted"/>
<dbReference type="AlphaFoldDB" id="A0A0A9EQE9"/>
<evidence type="ECO:0000313" key="1">
    <source>
        <dbReference type="EMBL" id="JAE02332.1"/>
    </source>
</evidence>